<proteinExistence type="predicted"/>
<organism evidence="10 11">
    <name type="scientific">Clostridium brassicae</name>
    <dbReference type="NCBI Taxonomy" id="2999072"/>
    <lineage>
        <taxon>Bacteria</taxon>
        <taxon>Bacillati</taxon>
        <taxon>Bacillota</taxon>
        <taxon>Clostridia</taxon>
        <taxon>Eubacteriales</taxon>
        <taxon>Clostridiaceae</taxon>
        <taxon>Clostridium</taxon>
    </lineage>
</organism>
<evidence type="ECO:0000256" key="3">
    <source>
        <dbReference type="ARBA" id="ARBA00022475"/>
    </source>
</evidence>
<dbReference type="InterPro" id="IPR004700">
    <property type="entry name" value="PTS_IIC_man"/>
</dbReference>
<comment type="caution">
    <text evidence="10">The sequence shown here is derived from an EMBL/GenBank/DDBJ whole genome shotgun (WGS) entry which is preliminary data.</text>
</comment>
<evidence type="ECO:0000313" key="10">
    <source>
        <dbReference type="EMBL" id="MCY6958399.1"/>
    </source>
</evidence>
<evidence type="ECO:0000256" key="5">
    <source>
        <dbReference type="ARBA" id="ARBA00022683"/>
    </source>
</evidence>
<dbReference type="PANTHER" id="PTHR32502:SF8">
    <property type="entry name" value="N-ACETYLGALACTOSAMINE PERMEASE IIC COMPONENT 1"/>
    <property type="match status" value="1"/>
</dbReference>
<accession>A0ABT4DBI4</accession>
<evidence type="ECO:0000256" key="8">
    <source>
        <dbReference type="ARBA" id="ARBA00023136"/>
    </source>
</evidence>
<feature type="transmembrane region" description="Helical" evidence="9">
    <location>
        <begin position="177"/>
        <end position="197"/>
    </location>
</feature>
<feature type="transmembrane region" description="Helical" evidence="9">
    <location>
        <begin position="94"/>
        <end position="113"/>
    </location>
</feature>
<evidence type="ECO:0000256" key="9">
    <source>
        <dbReference type="SAM" id="Phobius"/>
    </source>
</evidence>
<evidence type="ECO:0000256" key="2">
    <source>
        <dbReference type="ARBA" id="ARBA00022448"/>
    </source>
</evidence>
<keyword evidence="5" id="KW-0598">Phosphotransferase system</keyword>
<dbReference type="PANTHER" id="PTHR32502">
    <property type="entry name" value="N-ACETYLGALACTOSAMINE PERMEASE II COMPONENT-RELATED"/>
    <property type="match status" value="1"/>
</dbReference>
<feature type="transmembrane region" description="Helical" evidence="9">
    <location>
        <begin position="134"/>
        <end position="157"/>
    </location>
</feature>
<keyword evidence="3" id="KW-1003">Cell membrane</keyword>
<protein>
    <submittedName>
        <fullName evidence="10">PTS sugar transporter subunit IIC</fullName>
    </submittedName>
</protein>
<evidence type="ECO:0000256" key="7">
    <source>
        <dbReference type="ARBA" id="ARBA00022989"/>
    </source>
</evidence>
<keyword evidence="11" id="KW-1185">Reference proteome</keyword>
<comment type="subcellular location">
    <subcellularLocation>
        <location evidence="1">Cell membrane</location>
        <topology evidence="1">Multi-pass membrane protein</topology>
    </subcellularLocation>
</comment>
<keyword evidence="2" id="KW-0813">Transport</keyword>
<feature type="transmembrane region" description="Helical" evidence="9">
    <location>
        <begin position="204"/>
        <end position="232"/>
    </location>
</feature>
<keyword evidence="4 10" id="KW-0762">Sugar transport</keyword>
<evidence type="ECO:0000256" key="4">
    <source>
        <dbReference type="ARBA" id="ARBA00022597"/>
    </source>
</evidence>
<evidence type="ECO:0000256" key="6">
    <source>
        <dbReference type="ARBA" id="ARBA00022692"/>
    </source>
</evidence>
<feature type="transmembrane region" description="Helical" evidence="9">
    <location>
        <begin position="54"/>
        <end position="82"/>
    </location>
</feature>
<keyword evidence="6 9" id="KW-0812">Transmembrane</keyword>
<dbReference type="PROSITE" id="PS51106">
    <property type="entry name" value="PTS_EIIC_TYPE_4"/>
    <property type="match status" value="1"/>
</dbReference>
<reference evidence="10" key="1">
    <citation type="submission" date="2022-12" db="EMBL/GenBank/DDBJ databases">
        <title>Clostridium sp. nov., isolated from industrial wastewater.</title>
        <authorList>
            <person name="Jiayan W."/>
        </authorList>
    </citation>
    <scope>NUCLEOTIDE SEQUENCE</scope>
    <source>
        <strain evidence="10">ZC22-4</strain>
    </source>
</reference>
<keyword evidence="7 9" id="KW-1133">Transmembrane helix</keyword>
<gene>
    <name evidence="10" type="ORF">OW729_07265</name>
</gene>
<dbReference type="RefSeq" id="WP_268060811.1">
    <property type="nucleotide sequence ID" value="NZ_JAPQFJ010000005.1"/>
</dbReference>
<sequence length="259" mass="27556">MVQALLIALVAAIGVMDYQMGTLYIFRPIVLGPLVGAVLGDFQQGVIIGASLELFFMGAVSVGAYIPPDTIVGGVLGTAFAISLKKGPEVAVTLAMPIALLSLAVGNFIDAFVPMILKYADKAAAKGNIKGIYFIHWIIGGLNVLRRFVLVFAGYYIGVDKMIVVLDAIPKVLIDGMGAAAGLLPALGFAMLMRMILNKQLVPFFFLGFVLAAYMKVPVLGIAILGVIYVIVKFDFLNPNKNEPAIETNVGGVLEDEDF</sequence>
<dbReference type="EMBL" id="JAPQFJ010000005">
    <property type="protein sequence ID" value="MCY6958399.1"/>
    <property type="molecule type" value="Genomic_DNA"/>
</dbReference>
<keyword evidence="8 9" id="KW-0472">Membrane</keyword>
<dbReference type="Pfam" id="PF03609">
    <property type="entry name" value="EII-Sor"/>
    <property type="match status" value="1"/>
</dbReference>
<evidence type="ECO:0000313" key="11">
    <source>
        <dbReference type="Proteomes" id="UP001144612"/>
    </source>
</evidence>
<dbReference type="InterPro" id="IPR050303">
    <property type="entry name" value="GatZ_KbaZ_carbometab"/>
</dbReference>
<dbReference type="Proteomes" id="UP001144612">
    <property type="component" value="Unassembled WGS sequence"/>
</dbReference>
<evidence type="ECO:0000256" key="1">
    <source>
        <dbReference type="ARBA" id="ARBA00004651"/>
    </source>
</evidence>
<name>A0ABT4DBI4_9CLOT</name>